<name>A0A6N6VZM4_9BACT</name>
<dbReference type="AlphaFoldDB" id="A0A6N6VZM4"/>
<dbReference type="Proteomes" id="UP000437748">
    <property type="component" value="Unassembled WGS sequence"/>
</dbReference>
<gene>
    <name evidence="1" type="ORF">GCL60_06915</name>
</gene>
<comment type="caution">
    <text evidence="1">The sequence shown here is derived from an EMBL/GenBank/DDBJ whole genome shotgun (WGS) entry which is preliminary data.</text>
</comment>
<proteinExistence type="predicted"/>
<reference evidence="1 2" key="1">
    <citation type="submission" date="2019-10" db="EMBL/GenBank/DDBJ databases">
        <title>New species of Slilvanegrellaceae.</title>
        <authorList>
            <person name="Pitt A."/>
            <person name="Hahn M.W."/>
        </authorList>
    </citation>
    <scope>NUCLEOTIDE SEQUENCE [LARGE SCALE GENOMIC DNA]</scope>
    <source>
        <strain evidence="1 2">SP-Ram-0.45-NSY-1</strain>
    </source>
</reference>
<sequence>MKTKSTSLFKKIDENIKIPFSFTINSYMDALSNENLEWVENIKFNDDKNVNQKLIALSPWILSSYIFPNCSYKYLKCFSKFASFYIIFNEKLKDLDTYFQIEILNILNETNSNEYEENSLVDKFNQFIMDLKKYSSLNWFQNFKLNIKNYNYILNKESLNKLEILNNLENNSILSKNFISSFDPFIDFVELLLDNELSENFKNLDLYCKMRSSINKINILINSIFYLLKEENINLSISENLNYLIISHNKEIEKINEYEYELKNYSNKEEIEIVYQWIQRLKSLVIGYWYWKNEVYNNHSALNEITNFVFSDVSSKRMEPL</sequence>
<dbReference type="EMBL" id="WFLM01000002">
    <property type="protein sequence ID" value="KAB8039988.1"/>
    <property type="molecule type" value="Genomic_DNA"/>
</dbReference>
<protein>
    <recommendedName>
        <fullName evidence="3">Terpene synthase</fullName>
    </recommendedName>
</protein>
<dbReference type="RefSeq" id="WP_153419681.1">
    <property type="nucleotide sequence ID" value="NZ_WFLM01000002.1"/>
</dbReference>
<evidence type="ECO:0000313" key="1">
    <source>
        <dbReference type="EMBL" id="KAB8039988.1"/>
    </source>
</evidence>
<dbReference type="Gene3D" id="1.10.600.10">
    <property type="entry name" value="Farnesyl Diphosphate Synthase"/>
    <property type="match status" value="1"/>
</dbReference>
<dbReference type="OrthoDB" id="2989600at2"/>
<dbReference type="SUPFAM" id="SSF48576">
    <property type="entry name" value="Terpenoid synthases"/>
    <property type="match status" value="1"/>
</dbReference>
<dbReference type="InterPro" id="IPR008949">
    <property type="entry name" value="Isoprenoid_synthase_dom_sf"/>
</dbReference>
<keyword evidence="2" id="KW-1185">Reference proteome</keyword>
<evidence type="ECO:0008006" key="3">
    <source>
        <dbReference type="Google" id="ProtNLM"/>
    </source>
</evidence>
<organism evidence="1 2">
    <name type="scientific">Silvanigrella paludirubra</name>
    <dbReference type="NCBI Taxonomy" id="2499159"/>
    <lineage>
        <taxon>Bacteria</taxon>
        <taxon>Pseudomonadati</taxon>
        <taxon>Bdellovibrionota</taxon>
        <taxon>Oligoflexia</taxon>
        <taxon>Silvanigrellales</taxon>
        <taxon>Silvanigrellaceae</taxon>
        <taxon>Silvanigrella</taxon>
    </lineage>
</organism>
<accession>A0A6N6VZM4</accession>
<evidence type="ECO:0000313" key="2">
    <source>
        <dbReference type="Proteomes" id="UP000437748"/>
    </source>
</evidence>